<evidence type="ECO:0000313" key="2">
    <source>
        <dbReference type="EMBL" id="GAA1747156.1"/>
    </source>
</evidence>
<reference evidence="2 3" key="1">
    <citation type="journal article" date="2019" name="Int. J. Syst. Evol. Microbiol.">
        <title>The Global Catalogue of Microorganisms (GCM) 10K type strain sequencing project: providing services to taxonomists for standard genome sequencing and annotation.</title>
        <authorList>
            <consortium name="The Broad Institute Genomics Platform"/>
            <consortium name="The Broad Institute Genome Sequencing Center for Infectious Disease"/>
            <person name="Wu L."/>
            <person name="Ma J."/>
        </authorList>
    </citation>
    <scope>NUCLEOTIDE SEQUENCE [LARGE SCALE GENOMIC DNA]</scope>
    <source>
        <strain evidence="2 3">JCM 13249</strain>
    </source>
</reference>
<evidence type="ECO:0000259" key="1">
    <source>
        <dbReference type="Pfam" id="PF02900"/>
    </source>
</evidence>
<dbReference type="Gene3D" id="3.40.830.10">
    <property type="entry name" value="LigB-like"/>
    <property type="match status" value="1"/>
</dbReference>
<dbReference type="Pfam" id="PF02900">
    <property type="entry name" value="LigB"/>
    <property type="match status" value="1"/>
</dbReference>
<dbReference type="SUPFAM" id="SSF53213">
    <property type="entry name" value="LigB-like"/>
    <property type="match status" value="1"/>
</dbReference>
<protein>
    <recommendedName>
        <fullName evidence="1">Extradiol ring-cleavage dioxygenase class III enzyme subunit B domain-containing protein</fullName>
    </recommendedName>
</protein>
<dbReference type="EMBL" id="BAAALS010000007">
    <property type="protein sequence ID" value="GAA1747156.1"/>
    <property type="molecule type" value="Genomic_DNA"/>
</dbReference>
<comment type="caution">
    <text evidence="2">The sequence shown here is derived from an EMBL/GenBank/DDBJ whole genome shotgun (WGS) entry which is preliminary data.</text>
</comment>
<feature type="domain" description="Extradiol ring-cleavage dioxygenase class III enzyme subunit B" evidence="1">
    <location>
        <begin position="105"/>
        <end position="350"/>
    </location>
</feature>
<sequence>MDRATLENAILAMARDADLLARVKADPSVAQRELGLDESWTNTIVSGDRDRLRSAGVIDGITILVGRWFGDDLGDSKSKGRFVADLSAPLPPADVPAGLVFAGGCSHVPDLLARPEIDPDDAVARLLSGYEKLAQRLKEAQPDVLLVTADCHFQSFDTGHFVIGAGETHTGSMEFFKRPDLDLRLTGAPDFAKSLVNAVHEAGLEVEVAPRVDLDHGLVVPLRLLLPRPDLPVIPIITQPARSFSPYNAREFGTALRAAISSSGLRVAMLATGGLSHWLDPGKFGHVDVEFDTYILDLLRGGRGLDLANTEPYPLLDHGQYEFLNWLIMLGIVGPGVRGDVYAYEPMVASGGGWTVVHMDLAGA</sequence>
<accession>A0ABN2K2R0</accession>
<name>A0ABN2K2R0_9ACTN</name>
<dbReference type="RefSeq" id="WP_344078844.1">
    <property type="nucleotide sequence ID" value="NZ_BAAALS010000007.1"/>
</dbReference>
<dbReference type="InterPro" id="IPR004183">
    <property type="entry name" value="Xdiol_dOase_suB"/>
</dbReference>
<proteinExistence type="predicted"/>
<dbReference type="Proteomes" id="UP001500655">
    <property type="component" value="Unassembled WGS sequence"/>
</dbReference>
<evidence type="ECO:0000313" key="3">
    <source>
        <dbReference type="Proteomes" id="UP001500655"/>
    </source>
</evidence>
<keyword evidence="3" id="KW-1185">Reference proteome</keyword>
<gene>
    <name evidence="2" type="ORF">GCM10009681_17890</name>
</gene>
<organism evidence="2 3">
    <name type="scientific">Luedemannella helvata</name>
    <dbReference type="NCBI Taxonomy" id="349315"/>
    <lineage>
        <taxon>Bacteria</taxon>
        <taxon>Bacillati</taxon>
        <taxon>Actinomycetota</taxon>
        <taxon>Actinomycetes</taxon>
        <taxon>Micromonosporales</taxon>
        <taxon>Micromonosporaceae</taxon>
        <taxon>Luedemannella</taxon>
    </lineage>
</organism>